<evidence type="ECO:0000256" key="2">
    <source>
        <dbReference type="ARBA" id="ARBA00022448"/>
    </source>
</evidence>
<dbReference type="AlphaFoldDB" id="A0A8H3H5A6"/>
<dbReference type="PANTHER" id="PTHR45715">
    <property type="entry name" value="ATPASE H+-TRANSPORTING V1 SUBUNIT E1A-RELATED"/>
    <property type="match status" value="1"/>
</dbReference>
<dbReference type="Gene3D" id="3.30.2320.30">
    <property type="entry name" value="ATP synthase, E subunit, C-terminal"/>
    <property type="match status" value="1"/>
</dbReference>
<feature type="region of interest" description="Disordered" evidence="4">
    <location>
        <begin position="273"/>
        <end position="297"/>
    </location>
</feature>
<evidence type="ECO:0000256" key="4">
    <source>
        <dbReference type="SAM" id="MobiDB-lite"/>
    </source>
</evidence>
<protein>
    <recommendedName>
        <fullName evidence="7">V-type H+-transporting ATPase subunit E</fullName>
    </recommendedName>
</protein>
<dbReference type="InterPro" id="IPR002842">
    <property type="entry name" value="ATPase_V1_Esu"/>
</dbReference>
<evidence type="ECO:0000313" key="5">
    <source>
        <dbReference type="EMBL" id="CAE6496858.1"/>
    </source>
</evidence>
<dbReference type="Proteomes" id="UP000663850">
    <property type="component" value="Unassembled WGS sequence"/>
</dbReference>
<comment type="similarity">
    <text evidence="1">Belongs to the V-ATPase E subunit family.</text>
</comment>
<keyword evidence="2" id="KW-0813">Transport</keyword>
<dbReference type="GO" id="GO:0046961">
    <property type="term" value="F:proton-transporting ATPase activity, rotational mechanism"/>
    <property type="evidence" value="ECO:0007669"/>
    <property type="project" value="InterPro"/>
</dbReference>
<gene>
    <name evidence="5" type="ORF">RDB_LOCUS90581</name>
</gene>
<dbReference type="SUPFAM" id="SSF160527">
    <property type="entry name" value="V-type ATPase subunit E-like"/>
    <property type="match status" value="1"/>
</dbReference>
<organism evidence="5 6">
    <name type="scientific">Rhizoctonia solani</name>
    <dbReference type="NCBI Taxonomy" id="456999"/>
    <lineage>
        <taxon>Eukaryota</taxon>
        <taxon>Fungi</taxon>
        <taxon>Dikarya</taxon>
        <taxon>Basidiomycota</taxon>
        <taxon>Agaricomycotina</taxon>
        <taxon>Agaricomycetes</taxon>
        <taxon>Cantharellales</taxon>
        <taxon>Ceratobasidiaceae</taxon>
        <taxon>Rhizoctonia</taxon>
    </lineage>
</organism>
<accession>A0A8H3H5A6</accession>
<sequence length="311" mass="35506">MAESKRYSKAHNDRNFSFPPTFVIIIKTVRDVTEYCAESASERGRGHVVAFIRQEAMEKAREIKVKADEDFNIEKVKIVRAETLAIDAEYAKKRKQAETALKIAQSTQTNKSRLKLLHAREQHLSDLFSNARNQLLELSKDESKYEDLLKSVIVQGLLALLEPAATVFAREKDVALVQKAVQAAQAEYKDISGRDVQIDVQGTLAENSAGGVKLVSGTRRITIDNTLDERLRLLEDRVRRFFPTAFLFRICVWERPWHTHVCICAAFRESHDPSPPSHPRYHASSANPPRQMLPEIRTDLFGKNENRKFYS</sequence>
<keyword evidence="3" id="KW-0406">Ion transport</keyword>
<name>A0A8H3H5A6_9AGAM</name>
<evidence type="ECO:0000256" key="1">
    <source>
        <dbReference type="ARBA" id="ARBA00005901"/>
    </source>
</evidence>
<evidence type="ECO:0008006" key="7">
    <source>
        <dbReference type="Google" id="ProtNLM"/>
    </source>
</evidence>
<dbReference type="Gene3D" id="6.10.250.1620">
    <property type="match status" value="1"/>
</dbReference>
<evidence type="ECO:0000256" key="3">
    <source>
        <dbReference type="ARBA" id="ARBA00023065"/>
    </source>
</evidence>
<proteinExistence type="inferred from homology"/>
<comment type="caution">
    <text evidence="5">The sequence shown here is derived from an EMBL/GenBank/DDBJ whole genome shotgun (WGS) entry which is preliminary data.</text>
</comment>
<evidence type="ECO:0000313" key="6">
    <source>
        <dbReference type="Proteomes" id="UP000663850"/>
    </source>
</evidence>
<dbReference type="GO" id="GO:0033178">
    <property type="term" value="C:proton-transporting two-sector ATPase complex, catalytic domain"/>
    <property type="evidence" value="ECO:0007669"/>
    <property type="project" value="InterPro"/>
</dbReference>
<reference evidence="5" key="1">
    <citation type="submission" date="2021-01" db="EMBL/GenBank/DDBJ databases">
        <authorList>
            <person name="Kaushik A."/>
        </authorList>
    </citation>
    <scope>NUCLEOTIDE SEQUENCE</scope>
    <source>
        <strain evidence="5">Type strain: AG8-Rh-89/</strain>
    </source>
</reference>
<dbReference type="InterPro" id="IPR038495">
    <property type="entry name" value="ATPase_E_C"/>
</dbReference>
<dbReference type="EMBL" id="CAJMWZ010004883">
    <property type="protein sequence ID" value="CAE6496858.1"/>
    <property type="molecule type" value="Genomic_DNA"/>
</dbReference>
<dbReference type="Pfam" id="PF01991">
    <property type="entry name" value="vATP-synt_E"/>
    <property type="match status" value="1"/>
</dbReference>